<proteinExistence type="predicted"/>
<accession>A0A0K8QQ90</accession>
<protein>
    <recommendedName>
        <fullName evidence="6">Lipoprotein SmpA/OmlA domain-containing protein</fullName>
    </recommendedName>
</protein>
<evidence type="ECO:0000313" key="5">
    <source>
        <dbReference type="Proteomes" id="UP000253740"/>
    </source>
</evidence>
<feature type="chain" id="PRO_5007415086" description="Lipoprotein SmpA/OmlA domain-containing protein" evidence="2">
    <location>
        <begin position="29"/>
        <end position="114"/>
    </location>
</feature>
<name>A0A0K8QQ90_9GAMM</name>
<keyword evidence="5" id="KW-1185">Reference proteome</keyword>
<dbReference type="EMBL" id="DF952378">
    <property type="protein sequence ID" value="GAN44085.1"/>
    <property type="molecule type" value="Genomic_DNA"/>
</dbReference>
<dbReference type="AlphaFoldDB" id="A0A0K8QQ90"/>
<dbReference type="Proteomes" id="UP000253740">
    <property type="component" value="Unassembled WGS sequence"/>
</dbReference>
<dbReference type="HOGENOM" id="CLU_170271_0_0_6"/>
<evidence type="ECO:0000313" key="3">
    <source>
        <dbReference type="EMBL" id="GAN44085.1"/>
    </source>
</evidence>
<dbReference type="RefSeq" id="WP_062537637.1">
    <property type="nucleotide sequence ID" value="NZ_DF970241.1"/>
</dbReference>
<feature type="region of interest" description="Disordered" evidence="1">
    <location>
        <begin position="59"/>
        <end position="78"/>
    </location>
</feature>
<gene>
    <name evidence="3" type="ORF">MBSD_0605</name>
    <name evidence="4" type="ORF">MBSD_n2396</name>
</gene>
<keyword evidence="2" id="KW-0732">Signal</keyword>
<evidence type="ECO:0000313" key="4">
    <source>
        <dbReference type="EMBL" id="GAP67080.1"/>
    </source>
</evidence>
<sequence>MSRTVPTTLQAMLLGGMIALAMAPNAQAETFSIKQKVQQEQGKDLPRRGMTMAEVEKRYGAPLKKLPPAGGDAPKHPTINRWEYPGYTVYFERSRVIHSVVNTPAAPAPASSSP</sequence>
<reference evidence="3" key="1">
    <citation type="submission" date="2015-03" db="EMBL/GenBank/DDBJ databases">
        <title>Draft genome sequence of Mizugakiibacter sediminis skMP5.</title>
        <authorList>
            <person name="Watanabe T."/>
            <person name="Kojima H."/>
            <person name="Fukui M."/>
        </authorList>
    </citation>
    <scope>NUCLEOTIDE SEQUENCE</scope>
    <source>
        <strain evidence="3">SkMP5</strain>
    </source>
</reference>
<feature type="signal peptide" evidence="2">
    <location>
        <begin position="1"/>
        <end position="28"/>
    </location>
</feature>
<evidence type="ECO:0000256" key="2">
    <source>
        <dbReference type="SAM" id="SignalP"/>
    </source>
</evidence>
<dbReference type="EMBL" id="DF970241">
    <property type="protein sequence ID" value="GAP67080.1"/>
    <property type="molecule type" value="Genomic_DNA"/>
</dbReference>
<organism evidence="4">
    <name type="scientific">Mizugakiibacter sediminis</name>
    <dbReference type="NCBI Taxonomy" id="1475481"/>
    <lineage>
        <taxon>Bacteria</taxon>
        <taxon>Pseudomonadati</taxon>
        <taxon>Pseudomonadota</taxon>
        <taxon>Gammaproteobacteria</taxon>
        <taxon>Lysobacterales</taxon>
        <taxon>Rhodanobacteraceae</taxon>
        <taxon>Mizugakiibacter</taxon>
    </lineage>
</organism>
<evidence type="ECO:0008006" key="6">
    <source>
        <dbReference type="Google" id="ProtNLM"/>
    </source>
</evidence>
<evidence type="ECO:0000256" key="1">
    <source>
        <dbReference type="SAM" id="MobiDB-lite"/>
    </source>
</evidence>
<reference evidence="4" key="2">
    <citation type="submission" date="2015-08" db="EMBL/GenBank/DDBJ databases">
        <title>Complete DNA Sequence of Pseudomonas syringae pv. actinidiae, the Causal Agent of Kiwifruit Canker Disease.</title>
        <authorList>
            <person name="Rikkerink E.H.A."/>
            <person name="Fineran P.C."/>
        </authorList>
    </citation>
    <scope>NUCLEOTIDE SEQUENCE</scope>
    <source>
        <strain evidence="4">SkMP5</strain>
    </source>
</reference>
<dbReference type="STRING" id="1475481.GCA_000953855_02443"/>